<dbReference type="PANTHER" id="PTHR33875">
    <property type="entry name" value="OS09G0542200 PROTEIN"/>
    <property type="match status" value="1"/>
</dbReference>
<dbReference type="Gene3D" id="3.40.30.10">
    <property type="entry name" value="Glutaredoxin"/>
    <property type="match status" value="1"/>
</dbReference>
<dbReference type="AlphaFoldDB" id="A0A7D9CYQ1"/>
<evidence type="ECO:0000313" key="1">
    <source>
        <dbReference type="EMBL" id="VUG16692.1"/>
    </source>
</evidence>
<organism evidence="1 2">
    <name type="scientific">Dekkera bruxellensis</name>
    <name type="common">Brettanomyces custersii</name>
    <dbReference type="NCBI Taxonomy" id="5007"/>
    <lineage>
        <taxon>Eukaryota</taxon>
        <taxon>Fungi</taxon>
        <taxon>Dikarya</taxon>
        <taxon>Ascomycota</taxon>
        <taxon>Saccharomycotina</taxon>
        <taxon>Pichiomycetes</taxon>
        <taxon>Pichiales</taxon>
        <taxon>Pichiaceae</taxon>
        <taxon>Brettanomyces</taxon>
    </lineage>
</organism>
<name>A0A7D9CYQ1_DEKBR</name>
<dbReference type="PANTHER" id="PTHR33875:SF2">
    <property type="entry name" value="ACR183CP"/>
    <property type="match status" value="1"/>
</dbReference>
<dbReference type="SUPFAM" id="SSF52833">
    <property type="entry name" value="Thioredoxin-like"/>
    <property type="match status" value="1"/>
</dbReference>
<sequence>MGNLNPKFYKSHVFNGSQRSNIGVQRTTVEYFLDYNCPFSAKIFKKLNNELLPILKSKGIDNKFDITFVNVVQPWHHLNSGASHEVALAVAQAYPTQFWKFSSVLFEHIEEFYDTELYETTRKQLYAKLIKLAVENLEDVDAKKLWSLVEIKPSSDGKPHNSGNEVTNDLKYFTRYERTLGVHVTPTVAVNGIIKPNIESSTDSSRVATILENEL</sequence>
<reference evidence="1 2" key="1">
    <citation type="submission" date="2019-07" db="EMBL/GenBank/DDBJ databases">
        <authorList>
            <person name="Friedrich A."/>
            <person name="Schacherer J."/>
        </authorList>
    </citation>
    <scope>NUCLEOTIDE SEQUENCE [LARGE SCALE GENOMIC DNA]</scope>
</reference>
<gene>
    <name evidence="1" type="ORF">DEBR0S1_23266G</name>
</gene>
<dbReference type="Proteomes" id="UP000478008">
    <property type="component" value="Unassembled WGS sequence"/>
</dbReference>
<evidence type="ECO:0000313" key="2">
    <source>
        <dbReference type="Proteomes" id="UP000478008"/>
    </source>
</evidence>
<protein>
    <submittedName>
        <fullName evidence="1">DEBR0S1_23266g1_1</fullName>
    </submittedName>
</protein>
<keyword evidence="2" id="KW-1185">Reference proteome</keyword>
<dbReference type="InterPro" id="IPR036249">
    <property type="entry name" value="Thioredoxin-like_sf"/>
</dbReference>
<proteinExistence type="predicted"/>
<accession>A0A7D9CYQ1</accession>
<dbReference type="EMBL" id="CABFWN010000001">
    <property type="protein sequence ID" value="VUG16692.1"/>
    <property type="molecule type" value="Genomic_DNA"/>
</dbReference>